<dbReference type="Proteomes" id="UP000436088">
    <property type="component" value="Unassembled WGS sequence"/>
</dbReference>
<gene>
    <name evidence="3" type="ORF">F3Y22_tig00110450pilonHSYRG01111</name>
</gene>
<feature type="compositionally biased region" description="Polar residues" evidence="1">
    <location>
        <begin position="195"/>
        <end position="216"/>
    </location>
</feature>
<keyword evidence="2" id="KW-0812">Transmembrane</keyword>
<sequence>MADVAKYTSVNGGTTVATEFKNLFSIVKTRTTVGFFIFTFVGFTVFLAFCPSSNSSSPWVSNIFSATSAPSATADTHRSHFPLLFNFSFHNTSSLQQQSINFTSISNNHTRSFNDNDRLPSSRSTSVLPTDTCTNKTQSSVLHANRTEASSPSVIGNLPITINQTEKEDNSDKAQFSQVNQTTTVTEATPVVANRSRNSPEKSGSFNKVNQTSTLTEKAPAVANVSDVSPAKSDSSDKGVASTYVASKTKRGLRV</sequence>
<feature type="compositionally biased region" description="Low complexity" evidence="1">
    <location>
        <begin position="178"/>
        <end position="194"/>
    </location>
</feature>
<name>A0A6A3AP18_HIBSY</name>
<proteinExistence type="predicted"/>
<comment type="caution">
    <text evidence="3">The sequence shown here is derived from an EMBL/GenBank/DDBJ whole genome shotgun (WGS) entry which is preliminary data.</text>
</comment>
<feature type="region of interest" description="Disordered" evidence="1">
    <location>
        <begin position="166"/>
        <end position="255"/>
    </location>
</feature>
<organism evidence="3 4">
    <name type="scientific">Hibiscus syriacus</name>
    <name type="common">Rose of Sharon</name>
    <dbReference type="NCBI Taxonomy" id="106335"/>
    <lineage>
        <taxon>Eukaryota</taxon>
        <taxon>Viridiplantae</taxon>
        <taxon>Streptophyta</taxon>
        <taxon>Embryophyta</taxon>
        <taxon>Tracheophyta</taxon>
        <taxon>Spermatophyta</taxon>
        <taxon>Magnoliopsida</taxon>
        <taxon>eudicotyledons</taxon>
        <taxon>Gunneridae</taxon>
        <taxon>Pentapetalae</taxon>
        <taxon>rosids</taxon>
        <taxon>malvids</taxon>
        <taxon>Malvales</taxon>
        <taxon>Malvaceae</taxon>
        <taxon>Malvoideae</taxon>
        <taxon>Hibiscus</taxon>
    </lineage>
</organism>
<feature type="region of interest" description="Disordered" evidence="1">
    <location>
        <begin position="111"/>
        <end position="138"/>
    </location>
</feature>
<protein>
    <submittedName>
        <fullName evidence="3">Uncharacterized protein</fullName>
    </submittedName>
</protein>
<feature type="transmembrane region" description="Helical" evidence="2">
    <location>
        <begin position="31"/>
        <end position="49"/>
    </location>
</feature>
<evidence type="ECO:0000313" key="4">
    <source>
        <dbReference type="Proteomes" id="UP000436088"/>
    </source>
</evidence>
<evidence type="ECO:0000313" key="3">
    <source>
        <dbReference type="EMBL" id="KAE8704639.1"/>
    </source>
</evidence>
<keyword evidence="4" id="KW-1185">Reference proteome</keyword>
<accession>A0A6A3AP18</accession>
<dbReference type="EMBL" id="VEPZ02000992">
    <property type="protein sequence ID" value="KAE8704639.1"/>
    <property type="molecule type" value="Genomic_DNA"/>
</dbReference>
<dbReference type="AlphaFoldDB" id="A0A6A3AP18"/>
<evidence type="ECO:0000256" key="1">
    <source>
        <dbReference type="SAM" id="MobiDB-lite"/>
    </source>
</evidence>
<keyword evidence="2" id="KW-1133">Transmembrane helix</keyword>
<evidence type="ECO:0000256" key="2">
    <source>
        <dbReference type="SAM" id="Phobius"/>
    </source>
</evidence>
<reference evidence="3" key="1">
    <citation type="submission" date="2019-09" db="EMBL/GenBank/DDBJ databases">
        <title>Draft genome information of white flower Hibiscus syriacus.</title>
        <authorList>
            <person name="Kim Y.-M."/>
        </authorList>
    </citation>
    <scope>NUCLEOTIDE SEQUENCE [LARGE SCALE GENOMIC DNA]</scope>
    <source>
        <strain evidence="3">YM2019G1</strain>
    </source>
</reference>
<keyword evidence="2" id="KW-0472">Membrane</keyword>
<feature type="compositionally biased region" description="Polar residues" evidence="1">
    <location>
        <begin position="121"/>
        <end position="138"/>
    </location>
</feature>